<dbReference type="InterPro" id="IPR013745">
    <property type="entry name" value="Bit61/PRR5"/>
</dbReference>
<evidence type="ECO:0000313" key="7">
    <source>
        <dbReference type="EMBL" id="KAL1792388.1"/>
    </source>
</evidence>
<gene>
    <name evidence="7" type="ORF">ACET3X_008895</name>
</gene>
<evidence type="ECO:0000256" key="2">
    <source>
        <dbReference type="ARBA" id="ARBA00023136"/>
    </source>
</evidence>
<name>A0ABR3U8S8_9PLEO</name>
<dbReference type="SUPFAM" id="SSF50978">
    <property type="entry name" value="WD40 repeat-like"/>
    <property type="match status" value="1"/>
</dbReference>
<dbReference type="EMBL" id="JBHGVX010000009">
    <property type="protein sequence ID" value="KAL1792388.1"/>
    <property type="molecule type" value="Genomic_DNA"/>
</dbReference>
<dbReference type="Pfam" id="PF00780">
    <property type="entry name" value="CNH"/>
    <property type="match status" value="1"/>
</dbReference>
<keyword evidence="8" id="KW-1185">Reference proteome</keyword>
<feature type="domain" description="CNH" evidence="6">
    <location>
        <begin position="18"/>
        <end position="344"/>
    </location>
</feature>
<comment type="caution">
    <text evidence="7">The sequence shown here is derived from an EMBL/GenBank/DDBJ whole genome shotgun (WGS) entry which is preliminary data.</text>
</comment>
<comment type="subcellular location">
    <subcellularLocation>
        <location evidence="1">Endomembrane system</location>
        <topology evidence="1">Peripheral membrane protein</topology>
    </subcellularLocation>
</comment>
<feature type="compositionally biased region" description="Basic and acidic residues" evidence="5">
    <location>
        <begin position="54"/>
        <end position="65"/>
    </location>
</feature>
<dbReference type="Proteomes" id="UP001578633">
    <property type="component" value="Chromosome 9"/>
</dbReference>
<feature type="compositionally biased region" description="Polar residues" evidence="5">
    <location>
        <begin position="1788"/>
        <end position="1798"/>
    </location>
</feature>
<evidence type="ECO:0000256" key="4">
    <source>
        <dbReference type="PROSITE-ProRule" id="PRU01006"/>
    </source>
</evidence>
<dbReference type="GeneID" id="96089217"/>
<dbReference type="InterPro" id="IPR019452">
    <property type="entry name" value="VPS39/TGF_beta_rcpt-assoc_1"/>
</dbReference>
<evidence type="ECO:0000256" key="3">
    <source>
        <dbReference type="ARBA" id="ARBA00038201"/>
    </source>
</evidence>
<protein>
    <recommendedName>
        <fullName evidence="6">CNH domain-containing protein</fullName>
    </recommendedName>
</protein>
<dbReference type="InterPro" id="IPR036322">
    <property type="entry name" value="WD40_repeat_dom_sf"/>
</dbReference>
<dbReference type="SUPFAM" id="SSF48452">
    <property type="entry name" value="TPR-like"/>
    <property type="match status" value="1"/>
</dbReference>
<feature type="compositionally biased region" description="Basic residues" evidence="5">
    <location>
        <begin position="1376"/>
        <end position="1390"/>
    </location>
</feature>
<dbReference type="InterPro" id="IPR011990">
    <property type="entry name" value="TPR-like_helical_dom_sf"/>
</dbReference>
<feature type="compositionally biased region" description="Low complexity" evidence="5">
    <location>
        <begin position="1247"/>
        <end position="1260"/>
    </location>
</feature>
<feature type="region of interest" description="Disordered" evidence="5">
    <location>
        <begin position="451"/>
        <end position="483"/>
    </location>
</feature>
<dbReference type="PANTHER" id="PTHR12894:SF49">
    <property type="entry name" value="VAM6_VPS39-LIKE PROTEIN"/>
    <property type="match status" value="1"/>
</dbReference>
<dbReference type="RefSeq" id="XP_069302972.1">
    <property type="nucleotide sequence ID" value="XM_069455030.1"/>
</dbReference>
<evidence type="ECO:0000259" key="6">
    <source>
        <dbReference type="PROSITE" id="PS50219"/>
    </source>
</evidence>
<proteinExistence type="inferred from homology"/>
<feature type="repeat" description="CHCR" evidence="4">
    <location>
        <begin position="736"/>
        <end position="899"/>
    </location>
</feature>
<dbReference type="PANTHER" id="PTHR12894">
    <property type="entry name" value="CNH DOMAIN CONTAINING"/>
    <property type="match status" value="1"/>
</dbReference>
<organism evidence="7 8">
    <name type="scientific">Alternaria dauci</name>
    <dbReference type="NCBI Taxonomy" id="48095"/>
    <lineage>
        <taxon>Eukaryota</taxon>
        <taxon>Fungi</taxon>
        <taxon>Dikarya</taxon>
        <taxon>Ascomycota</taxon>
        <taxon>Pezizomycotina</taxon>
        <taxon>Dothideomycetes</taxon>
        <taxon>Pleosporomycetidae</taxon>
        <taxon>Pleosporales</taxon>
        <taxon>Pleosporineae</taxon>
        <taxon>Pleosporaceae</taxon>
        <taxon>Alternaria</taxon>
        <taxon>Alternaria sect. Porri</taxon>
    </lineage>
</organism>
<feature type="compositionally biased region" description="Polar residues" evidence="5">
    <location>
        <begin position="1401"/>
        <end position="1413"/>
    </location>
</feature>
<keyword evidence="2" id="KW-0472">Membrane</keyword>
<feature type="compositionally biased region" description="Polar residues" evidence="5">
    <location>
        <begin position="1474"/>
        <end position="1497"/>
    </location>
</feature>
<reference evidence="7 8" key="1">
    <citation type="submission" date="2024-09" db="EMBL/GenBank/DDBJ databases">
        <title>T2T genomes of carrot and Alternaria dauci and their utility for understanding host-pathogen interaction during carrot leaf blight disease.</title>
        <authorList>
            <person name="Liu W."/>
            <person name="Xu S."/>
            <person name="Ou C."/>
            <person name="Liu X."/>
            <person name="Zhuang F."/>
            <person name="Deng X.W."/>
        </authorList>
    </citation>
    <scope>NUCLEOTIDE SEQUENCE [LARGE SCALE GENOMIC DNA]</scope>
    <source>
        <strain evidence="7 8">A2016</strain>
    </source>
</reference>
<feature type="compositionally biased region" description="Polar residues" evidence="5">
    <location>
        <begin position="1717"/>
        <end position="1744"/>
    </location>
</feature>
<feature type="region of interest" description="Disordered" evidence="5">
    <location>
        <begin position="1163"/>
        <end position="1207"/>
    </location>
</feature>
<feature type="compositionally biased region" description="Basic and acidic residues" evidence="5">
    <location>
        <begin position="469"/>
        <end position="478"/>
    </location>
</feature>
<feature type="region of interest" description="Disordered" evidence="5">
    <location>
        <begin position="1233"/>
        <end position="1317"/>
    </location>
</feature>
<evidence type="ECO:0000313" key="8">
    <source>
        <dbReference type="Proteomes" id="UP001578633"/>
    </source>
</evidence>
<feature type="region of interest" description="Disordered" evidence="5">
    <location>
        <begin position="1030"/>
        <end position="1139"/>
    </location>
</feature>
<feature type="region of interest" description="Disordered" evidence="5">
    <location>
        <begin position="1757"/>
        <end position="1847"/>
    </location>
</feature>
<feature type="region of interest" description="Disordered" evidence="5">
    <location>
        <begin position="881"/>
        <end position="900"/>
    </location>
</feature>
<accession>A0ABR3U8S8</accession>
<dbReference type="Pfam" id="PF08539">
    <property type="entry name" value="HbrB"/>
    <property type="match status" value="1"/>
</dbReference>
<sequence>MLSAFTARPIVELKARDKSRIESILAYGDRVLVGLNTGSLRIYRVNDQIEDVEADRKPNGDHNGEGEPPTTPKVRPADLLREEEKFSRRPIQQLAIIKEANILVSLSDNYVSIHDIQTYQLQEKLEKTRGATTFAAASNIVKDPSTGIPSIVSHLAVAVKRKIILWTWQDMELTGDAVEISLIASVKSLTWATGTKIVAGMDPGFVMVDIETQEVQDIIKPGALAENGSQGGARFGAVSSSGMGYMGMGSWVPKPLATRLGEGEMLLAKDVNSLFIDTAGNALEKRQVPWQSAPETIAYSYPYMLTLLPPSKGSLEVRNPDTLNLLQMISLPNVSFLHVPQPNISLAHAGKGFLVASDRCIWRMGAQSYETQIDELVANGRYDEALSLLNMLEDTLLLDKEERVREIQILKAQALFDQKKYREAMELFVDAKAPPERVIAMYPRSIAGNLAPEESVKGDGSVVDEEETNGEKPAKEQEENTPAPAATIGRSMMGRFGVGGHKKVDSDTVSIRTNSAKDDTMEAGSIRKRPIDLSQPDKSAAADKEFKDSVRALQSFLTQCRVQIKRYIDTDGNLKEPLPTPSGSQLEAEKPPFHIFIEESSLTPPVDWKAKLLDVAQLVDTTLFRAYMIANPSVAGSLFRLPNFCEPDVVQEKLYETGRYADLIDFLHGKKLHRQALELLEKFGKNEADEEVSPQLQGPTRTVGYLQALPPELIDLILEYAEWPLRTDPKLGMEVFLADTENAETLPRDRVLEFLQKIDTRLAVRYLEHIIEELNDLNVDFHQRLVDLLLERLKSGDFENDEEKMDWKHRLEVFLKKGNAQYNRYRVFQQLPGDDPDYYEARAIVLSKMGSHKQALAIYVFQLKDYQKAEEYCNQVYTAPPTMPTSPNLSHSQSPPPTRGSIEDAEISIYHVLLSLYLQPPPPHQPNWPPALELVSKHGARLPAATTLDLIPPTLPVKDLESYFFGRIRNANSLLNEERIVAQLRGVEKVAVESAVLLGSENKKDMYGRSVPGGMNRRVVIDEDRHCARATTTTMPASSPPPVTPSIRRPSLDDDDSDGSQATLQQPRRSPLPASILSPSSAKSPTSADSRAAPAQNYSRPGVVRDATPSSGHIGAHLGHRPRQRSQGYFEPSLSSMKEGSIRDRDITMASQSHLTASQIAAQAAYASNPQHNRKRSTTIPAPSEAAPTGRGQPMSPPPMPASSQVTFRTNGMTYSNGVMGGRMAATSAANAAFPRSPLNSPGVEGQQPQQQQQQQQQQPHASPKPAASTPELPQLQKPKEGKSRIGGKLFSSKPKNIKVDNRLGGKDQALPSPGKIGIGIHSSQALNRMMMAGSTTSLIDSGTNSSTASLYSSANASTSTLVPPRNDSLPERKEEKHKHHFLSRQKHKLKDQDGFALPLSSASSNSKPTNPSAPEPLYSFAPSSPGHASSFANSVTGLDLRHGGRHLRRAKKEEKAAAFLDAQLEPPYRERNQSFSTERSEWPSLSSSITTTPNMATPGQTISHTTEMLHLGSSFGINGLSPDDAWPLLKARVLLIFEGEDPRPPVEDFNALVTVHIKRCIHKRSPIILIEDLNELLQTGFGSLDQTLRHVPDDRLIPHLVEMWLVVFTTILPFLQAVFLPLDLEFRGSGIMTSAQAAEFWGVMLPDEMNTKSPEHRNIPILGELEVRRITLLMFRDIVILPRYEALMAIFSRLSLENLNAGLESPSPIPDGVMSGHQQRPGTAGSSSGDLAMGSLNSTSQSSAGYLESTTSITSSTFAASTRSRATSNTSAGSFSSNPSQHPPTSNPYHSQQQQLNPLHPTISHLHPPPPTTHFSANAPSSLRQTPMDSTKVTETVGRMLQHNAI</sequence>
<feature type="compositionally biased region" description="Low complexity" evidence="5">
    <location>
        <begin position="1757"/>
        <end position="1775"/>
    </location>
</feature>
<feature type="compositionally biased region" description="Low complexity" evidence="5">
    <location>
        <begin position="1067"/>
        <end position="1091"/>
    </location>
</feature>
<dbReference type="InterPro" id="IPR001180">
    <property type="entry name" value="CNH_dom"/>
</dbReference>
<feature type="region of interest" description="Disordered" evidence="5">
    <location>
        <begin position="1471"/>
        <end position="1497"/>
    </location>
</feature>
<feature type="region of interest" description="Disordered" evidence="5">
    <location>
        <begin position="52"/>
        <end position="77"/>
    </location>
</feature>
<dbReference type="PROSITE" id="PS50236">
    <property type="entry name" value="CHCR"/>
    <property type="match status" value="1"/>
</dbReference>
<dbReference type="PROSITE" id="PS50219">
    <property type="entry name" value="CNH"/>
    <property type="match status" value="1"/>
</dbReference>
<feature type="compositionally biased region" description="Polar residues" evidence="5">
    <location>
        <begin position="1343"/>
        <end position="1362"/>
    </location>
</feature>
<dbReference type="InterPro" id="IPR000547">
    <property type="entry name" value="Clathrin_H-chain/VPS_repeat"/>
</dbReference>
<feature type="compositionally biased region" description="Polar residues" evidence="5">
    <location>
        <begin position="1814"/>
        <end position="1835"/>
    </location>
</feature>
<comment type="similarity">
    <text evidence="3">Belongs to the VAM6/VPS39 family.</text>
</comment>
<feature type="region of interest" description="Disordered" evidence="5">
    <location>
        <begin position="1343"/>
        <end position="1427"/>
    </location>
</feature>
<feature type="region of interest" description="Disordered" evidence="5">
    <location>
        <begin position="1708"/>
        <end position="1744"/>
    </location>
</feature>
<dbReference type="Pfam" id="PF10366">
    <property type="entry name" value="Vps39_1"/>
    <property type="match status" value="1"/>
</dbReference>
<evidence type="ECO:0000256" key="5">
    <source>
        <dbReference type="SAM" id="MobiDB-lite"/>
    </source>
</evidence>
<dbReference type="InterPro" id="IPR032914">
    <property type="entry name" value="Vam6/VPS39/TRAP1"/>
</dbReference>
<evidence type="ECO:0000256" key="1">
    <source>
        <dbReference type="ARBA" id="ARBA00004184"/>
    </source>
</evidence>